<dbReference type="CDD" id="cd00657">
    <property type="entry name" value="Ferritin_like"/>
    <property type="match status" value="1"/>
</dbReference>
<dbReference type="Pfam" id="PF11583">
    <property type="entry name" value="AurF"/>
    <property type="match status" value="1"/>
</dbReference>
<dbReference type="InterPro" id="IPR012348">
    <property type="entry name" value="RNR-like"/>
</dbReference>
<gene>
    <name evidence="2" type="ORF">BC739_005429</name>
</gene>
<protein>
    <recommendedName>
        <fullName evidence="4">Para-aminobenzoate N-oxygenase AurF</fullName>
    </recommendedName>
</protein>
<evidence type="ECO:0008006" key="4">
    <source>
        <dbReference type="Google" id="ProtNLM"/>
    </source>
</evidence>
<dbReference type="Proteomes" id="UP000517916">
    <property type="component" value="Unassembled WGS sequence"/>
</dbReference>
<evidence type="ECO:0000313" key="3">
    <source>
        <dbReference type="Proteomes" id="UP000517916"/>
    </source>
</evidence>
<dbReference type="RefSeq" id="WP_182838786.1">
    <property type="nucleotide sequence ID" value="NZ_BAAABQ010000030.1"/>
</dbReference>
<keyword evidence="3" id="KW-1185">Reference proteome</keyword>
<proteinExistence type="predicted"/>
<organism evidence="2 3">
    <name type="scientific">Kutzneria viridogrisea</name>
    <dbReference type="NCBI Taxonomy" id="47990"/>
    <lineage>
        <taxon>Bacteria</taxon>
        <taxon>Bacillati</taxon>
        <taxon>Actinomycetota</taxon>
        <taxon>Actinomycetes</taxon>
        <taxon>Pseudonocardiales</taxon>
        <taxon>Pseudonocardiaceae</taxon>
        <taxon>Kutzneria</taxon>
    </lineage>
</organism>
<evidence type="ECO:0000313" key="2">
    <source>
        <dbReference type="EMBL" id="MBA8928212.1"/>
    </source>
</evidence>
<dbReference type="SUPFAM" id="SSF47240">
    <property type="entry name" value="Ferritin-like"/>
    <property type="match status" value="1"/>
</dbReference>
<dbReference type="EMBL" id="JACJID010000004">
    <property type="protein sequence ID" value="MBA8928212.1"/>
    <property type="molecule type" value="Genomic_DNA"/>
</dbReference>
<reference evidence="2 3" key="1">
    <citation type="submission" date="2020-08" db="EMBL/GenBank/DDBJ databases">
        <title>Genomic Encyclopedia of Archaeal and Bacterial Type Strains, Phase II (KMG-II): from individual species to whole genera.</title>
        <authorList>
            <person name="Goeker M."/>
        </authorList>
    </citation>
    <scope>NUCLEOTIDE SEQUENCE [LARGE SCALE GENOMIC DNA]</scope>
    <source>
        <strain evidence="2 3">DSM 43850</strain>
    </source>
</reference>
<sequence length="297" mass="33723">MTTAPDRERVAQRLQRSSARNSYDPEVDIDWSAPIPADRYAKPPQRCSLYGTRMWEELTEPERIRLSQQEVVSSVSSGIWFELILMQGLVRHVYNSDPTSEHAQYALTEIADECRHSTMFGKAIAKMYGKPIGPSRVSRRAGRVFGALAGPTLIFAGALFVEELADGMQREIMRDDTLQPLSRMVSRIHVTEEARHISYAKDELVRACAGLSRFQRANLKLWLAAMAYTATQEFIHPKTYATVGLDPRVAWRVAKDNPHWQATKIQWVRKAVALFEELDLIDGPGRRLWLAAGLLER</sequence>
<dbReference type="InterPro" id="IPR009078">
    <property type="entry name" value="Ferritin-like_SF"/>
</dbReference>
<feature type="compositionally biased region" description="Basic and acidic residues" evidence="1">
    <location>
        <begin position="1"/>
        <end position="11"/>
    </location>
</feature>
<dbReference type="Gene3D" id="1.10.620.20">
    <property type="entry name" value="Ribonucleotide Reductase, subunit A"/>
    <property type="match status" value="1"/>
</dbReference>
<comment type="caution">
    <text evidence="2">The sequence shown here is derived from an EMBL/GenBank/DDBJ whole genome shotgun (WGS) entry which is preliminary data.</text>
</comment>
<name>A0ABR6BMS3_9PSEU</name>
<accession>A0ABR6BMS3</accession>
<dbReference type="InterPro" id="IPR025859">
    <property type="entry name" value="AurF/CmlI"/>
</dbReference>
<feature type="region of interest" description="Disordered" evidence="1">
    <location>
        <begin position="1"/>
        <end position="25"/>
    </location>
</feature>
<evidence type="ECO:0000256" key="1">
    <source>
        <dbReference type="SAM" id="MobiDB-lite"/>
    </source>
</evidence>